<evidence type="ECO:0000313" key="3">
    <source>
        <dbReference type="EMBL" id="GLB33850.1"/>
    </source>
</evidence>
<evidence type="ECO:0000313" key="4">
    <source>
        <dbReference type="Proteomes" id="UP001063166"/>
    </source>
</evidence>
<dbReference type="AlphaFoldDB" id="A0A9P3UJX2"/>
<reference evidence="3" key="1">
    <citation type="submission" date="2022-07" db="EMBL/GenBank/DDBJ databases">
        <title>The genome of Lyophyllum shimeji provides insight into the initial evolution of ectomycorrhizal fungal genome.</title>
        <authorList>
            <person name="Kobayashi Y."/>
            <person name="Shibata T."/>
            <person name="Hirakawa H."/>
            <person name="Shigenobu S."/>
            <person name="Nishiyama T."/>
            <person name="Yamada A."/>
            <person name="Hasebe M."/>
            <person name="Kawaguchi M."/>
        </authorList>
    </citation>
    <scope>NUCLEOTIDE SEQUENCE</scope>
    <source>
        <strain evidence="3">AT787</strain>
    </source>
</reference>
<feature type="compositionally biased region" description="Low complexity" evidence="1">
    <location>
        <begin position="438"/>
        <end position="448"/>
    </location>
</feature>
<protein>
    <submittedName>
        <fullName evidence="3">Uncharacterized protein</fullName>
    </submittedName>
</protein>
<keyword evidence="2" id="KW-0472">Membrane</keyword>
<dbReference type="EMBL" id="BRPK01000001">
    <property type="protein sequence ID" value="GLB33850.1"/>
    <property type="molecule type" value="Genomic_DNA"/>
</dbReference>
<proteinExistence type="predicted"/>
<dbReference type="OrthoDB" id="3351491at2759"/>
<feature type="transmembrane region" description="Helical" evidence="2">
    <location>
        <begin position="87"/>
        <end position="107"/>
    </location>
</feature>
<dbReference type="Proteomes" id="UP001063166">
    <property type="component" value="Unassembled WGS sequence"/>
</dbReference>
<comment type="caution">
    <text evidence="3">The sequence shown here is derived from an EMBL/GenBank/DDBJ whole genome shotgun (WGS) entry which is preliminary data.</text>
</comment>
<evidence type="ECO:0000256" key="1">
    <source>
        <dbReference type="SAM" id="MobiDB-lite"/>
    </source>
</evidence>
<keyword evidence="2" id="KW-0812">Transmembrane</keyword>
<feature type="transmembrane region" description="Helical" evidence="2">
    <location>
        <begin position="239"/>
        <end position="257"/>
    </location>
</feature>
<name>A0A9P3UJX2_LYOSH</name>
<feature type="transmembrane region" description="Helical" evidence="2">
    <location>
        <begin position="193"/>
        <end position="218"/>
    </location>
</feature>
<feature type="region of interest" description="Disordered" evidence="1">
    <location>
        <begin position="428"/>
        <end position="449"/>
    </location>
</feature>
<feature type="transmembrane region" description="Helical" evidence="2">
    <location>
        <begin position="153"/>
        <end position="173"/>
    </location>
</feature>
<keyword evidence="2" id="KW-1133">Transmembrane helix</keyword>
<organism evidence="3 4">
    <name type="scientific">Lyophyllum shimeji</name>
    <name type="common">Hon-shimeji</name>
    <name type="synonym">Tricholoma shimeji</name>
    <dbReference type="NCBI Taxonomy" id="47721"/>
    <lineage>
        <taxon>Eukaryota</taxon>
        <taxon>Fungi</taxon>
        <taxon>Dikarya</taxon>
        <taxon>Basidiomycota</taxon>
        <taxon>Agaricomycotina</taxon>
        <taxon>Agaricomycetes</taxon>
        <taxon>Agaricomycetidae</taxon>
        <taxon>Agaricales</taxon>
        <taxon>Tricholomatineae</taxon>
        <taxon>Lyophyllaceae</taxon>
        <taxon>Lyophyllum</taxon>
    </lineage>
</organism>
<sequence length="570" mass="61846">MASSDTPDIQEFIAHPDYQQIAAFFLGAVFITSLNHSCLWIRRFFPRIRKWMYRDGGMTTDINHSAYEKASIASSSRFINSGENQSLVFTLSLCFAFASIAYVGSLLSFSPKGGATCAFLVAWGGMAAQTARLIGLFILLLELKGLGAAKLEVYLTLACLSIAMVLVFVNNAIGTGALRFFAPLDVAICYRKHFLPTALASSFMQFLLELFVLLRLGLLIMRQEILAGPRLAALRDSRIVKALSLLFLELLTIAPSAVHISVLADFIPLSIGALAVLAAFNHKSAGIENYPVLHTDQMTPPTVAPVPTPGRSGWFSRGSFRSSSTPNTVTQGHMVRPAAPATIRHPFSAQYLNDTTSASPRHNQQLESAVNTATPSIHSGVIQTVERSAALARARAVVVSPADIEAMPQMPQQRPPEVLLHSLTPGVETANEPPLPVPQSVSSPSSSPTSILMHPWHERRQPRNARVVSRLSFDGSEEVRGIRSSTSTKGSTERTSYILRGSTFSMPPVPSPSAAMRRYSSATLTSPMFSQEGGEGSQPRPHVQLLTFESNFRTSGERVAYRTPPFFGGS</sequence>
<keyword evidence="4" id="KW-1185">Reference proteome</keyword>
<evidence type="ECO:0000256" key="2">
    <source>
        <dbReference type="SAM" id="Phobius"/>
    </source>
</evidence>
<gene>
    <name evidence="3" type="ORF">LshimejAT787_0107340</name>
</gene>
<feature type="transmembrane region" description="Helical" evidence="2">
    <location>
        <begin position="119"/>
        <end position="141"/>
    </location>
</feature>
<feature type="transmembrane region" description="Helical" evidence="2">
    <location>
        <begin position="20"/>
        <end position="41"/>
    </location>
</feature>
<accession>A0A9P3UJX2</accession>